<feature type="region of interest" description="Disordered" evidence="1">
    <location>
        <begin position="1"/>
        <end position="90"/>
    </location>
</feature>
<feature type="region of interest" description="Disordered" evidence="1">
    <location>
        <begin position="107"/>
        <end position="127"/>
    </location>
</feature>
<sequence>MSADLAPDVLPAAPALAVKRTPSGGGTPRAGRRGWRFKSQDAGGDVPADALDDPVSPALAPLMRAPRRPRRRGARGTDVPGAEAEYEQADERQVRARAGRSQATLSVAVGDASGGRGGGDHEGGDSDARQQRMYAVQAHTGAATAMQPVPAEPARRVDQVIDRFGVELRRREGDPVRLRAALAHAVFALVRIERDHAGCTPLRHAAWRLMADHLAAVKLTHDALPDTLHEIRERLVALFADGAPGASDALRRFQLLAPLWLLNATRPRRARDARRAAARLRMMLADRDAD</sequence>
<evidence type="ECO:0000256" key="1">
    <source>
        <dbReference type="SAM" id="MobiDB-lite"/>
    </source>
</evidence>
<dbReference type="Proteomes" id="UP000069001">
    <property type="component" value="Unassembled WGS sequence"/>
</dbReference>
<evidence type="ECO:0000313" key="2">
    <source>
        <dbReference type="EMBL" id="KVK75939.1"/>
    </source>
</evidence>
<dbReference type="RefSeq" id="WP_059731793.1">
    <property type="nucleotide sequence ID" value="NZ_LOYH01000089.1"/>
</dbReference>
<evidence type="ECO:0000313" key="3">
    <source>
        <dbReference type="Proteomes" id="UP000069001"/>
    </source>
</evidence>
<protein>
    <submittedName>
        <fullName evidence="2">Uncharacterized protein</fullName>
    </submittedName>
</protein>
<organism evidence="2 3">
    <name type="scientific">Burkholderia cepacia</name>
    <name type="common">Pseudomonas cepacia</name>
    <dbReference type="NCBI Taxonomy" id="292"/>
    <lineage>
        <taxon>Bacteria</taxon>
        <taxon>Pseudomonadati</taxon>
        <taxon>Pseudomonadota</taxon>
        <taxon>Betaproteobacteria</taxon>
        <taxon>Burkholderiales</taxon>
        <taxon>Burkholderiaceae</taxon>
        <taxon>Burkholderia</taxon>
        <taxon>Burkholderia cepacia complex</taxon>
    </lineage>
</organism>
<gene>
    <name evidence="2" type="ORF">WS90_25165</name>
</gene>
<accession>A0A103Z9M0</accession>
<proteinExistence type="predicted"/>
<feature type="compositionally biased region" description="Low complexity" evidence="1">
    <location>
        <begin position="1"/>
        <end position="18"/>
    </location>
</feature>
<comment type="caution">
    <text evidence="2">The sequence shown here is derived from an EMBL/GenBank/DDBJ whole genome shotgun (WGS) entry which is preliminary data.</text>
</comment>
<dbReference type="EMBL" id="LOYH01000089">
    <property type="protein sequence ID" value="KVK75939.1"/>
    <property type="molecule type" value="Genomic_DNA"/>
</dbReference>
<feature type="compositionally biased region" description="Basic and acidic residues" evidence="1">
    <location>
        <begin position="118"/>
        <end position="127"/>
    </location>
</feature>
<dbReference type="AlphaFoldDB" id="A0A103Z9M0"/>
<feature type="compositionally biased region" description="Basic residues" evidence="1">
    <location>
        <begin position="65"/>
        <end position="74"/>
    </location>
</feature>
<reference evidence="2 3" key="1">
    <citation type="submission" date="2015-11" db="EMBL/GenBank/DDBJ databases">
        <title>Expanding the genomic diversity of Burkholderia species for the development of highly accurate diagnostics.</title>
        <authorList>
            <person name="Sahl J."/>
            <person name="Keim P."/>
            <person name="Wagner D."/>
        </authorList>
    </citation>
    <scope>NUCLEOTIDE SEQUENCE [LARGE SCALE GENOMIC DNA]</scope>
    <source>
        <strain evidence="2 3">MSMB1302</strain>
    </source>
</reference>
<name>A0A103Z9M0_BURCE</name>